<comment type="caution">
    <text evidence="1">The sequence shown here is derived from an EMBL/GenBank/DDBJ whole genome shotgun (WGS) entry which is preliminary data.</text>
</comment>
<evidence type="ECO:0000313" key="2">
    <source>
        <dbReference type="Proteomes" id="UP000319160"/>
    </source>
</evidence>
<name>A0A553IE46_9PEZI</name>
<sequence>MAAIDLQSYNAQVDSSFNHSNLEAFQIRIIWYGDGRPEIHPYAATYSEESSSGKSPRCLDWTSGGAWKKKAKKVYYGERVTRTTELRNLVGGFQHLSPIPHPLEWGASRAGRSIISPCWALAVKGGQLFTGLTGLKLQIQRLLCRRMDEASADSGVPPFGKAVCLRIRVHVVSVLFALQLSSYHPRTLAANARRILPSGTAKSPIFSKACGDIGCHACIDYAKEHACRSSERLPLRVIVPSQPDKVLGLSRDERGRPSHQPRSDQLIKTGAKLTVVSQYHDHWKKVIRLTTFVCALEYTCPPSYLAWGNAKVYAPLDPTDISALLTKKRAPDELNTINHGTGIKCNATVHARTVVEVHTSKYNTYKCNQVITTSAGEMDRYLMLEGRPGTVIHSSWPGTAKAHLFVGGMAAPLRAAPCPTN</sequence>
<reference evidence="2" key="1">
    <citation type="submission" date="2019-06" db="EMBL/GenBank/DDBJ databases">
        <title>Draft genome sequence of the griseofulvin-producing fungus Xylaria cubensis strain G536.</title>
        <authorList>
            <person name="Mead M.E."/>
            <person name="Raja H.A."/>
            <person name="Steenwyk J.L."/>
            <person name="Knowles S.L."/>
            <person name="Oberlies N.H."/>
            <person name="Rokas A."/>
        </authorList>
    </citation>
    <scope>NUCLEOTIDE SEQUENCE [LARGE SCALE GENOMIC DNA]</scope>
    <source>
        <strain evidence="2">G536</strain>
    </source>
</reference>
<keyword evidence="2" id="KW-1185">Reference proteome</keyword>
<evidence type="ECO:0000313" key="1">
    <source>
        <dbReference type="EMBL" id="TRX98464.1"/>
    </source>
</evidence>
<protein>
    <submittedName>
        <fullName evidence="1">Uncharacterized protein</fullName>
    </submittedName>
</protein>
<dbReference type="EMBL" id="VFLP01000002">
    <property type="protein sequence ID" value="TRX98464.1"/>
    <property type="molecule type" value="Genomic_DNA"/>
</dbReference>
<dbReference type="Proteomes" id="UP000319160">
    <property type="component" value="Unassembled WGS sequence"/>
</dbReference>
<organism evidence="1 2">
    <name type="scientific">Xylaria flabelliformis</name>
    <dbReference type="NCBI Taxonomy" id="2512241"/>
    <lineage>
        <taxon>Eukaryota</taxon>
        <taxon>Fungi</taxon>
        <taxon>Dikarya</taxon>
        <taxon>Ascomycota</taxon>
        <taxon>Pezizomycotina</taxon>
        <taxon>Sordariomycetes</taxon>
        <taxon>Xylariomycetidae</taxon>
        <taxon>Xylariales</taxon>
        <taxon>Xylariaceae</taxon>
        <taxon>Xylaria</taxon>
    </lineage>
</organism>
<gene>
    <name evidence="1" type="ORF">FHL15_000538</name>
</gene>
<dbReference type="AlphaFoldDB" id="A0A553IE46"/>
<proteinExistence type="predicted"/>
<accession>A0A553IE46</accession>